<sequence length="147" mass="17099">MIVGKGQTKQRLFQSGESIQGKRIKLLMNNSRFQTSFQKGVTASVHVTGTTLGNGEVPHDIEDLLNFKQMKRKSIHNEHDIYDPIINEHNKGLDDLVDQEELDRDKCDVEEEIDIDCSTKEISKSKIFEDKSHVRIFMQEIWKNERR</sequence>
<keyword evidence="2" id="KW-1185">Reference proteome</keyword>
<dbReference type="AlphaFoldDB" id="A0A9J5X4N5"/>
<name>A0A9J5X4N5_SOLCO</name>
<evidence type="ECO:0000313" key="1">
    <source>
        <dbReference type="EMBL" id="KAG5582252.1"/>
    </source>
</evidence>
<evidence type="ECO:0000313" key="2">
    <source>
        <dbReference type="Proteomes" id="UP000824120"/>
    </source>
</evidence>
<dbReference type="OrthoDB" id="1434265at2759"/>
<proteinExistence type="predicted"/>
<accession>A0A9J5X4N5</accession>
<dbReference type="Proteomes" id="UP000824120">
    <property type="component" value="Chromosome 10"/>
</dbReference>
<protein>
    <submittedName>
        <fullName evidence="1">Uncharacterized protein</fullName>
    </submittedName>
</protein>
<dbReference type="EMBL" id="JACXVP010000010">
    <property type="protein sequence ID" value="KAG5582252.1"/>
    <property type="molecule type" value="Genomic_DNA"/>
</dbReference>
<gene>
    <name evidence="1" type="ORF">H5410_052879</name>
</gene>
<comment type="caution">
    <text evidence="1">The sequence shown here is derived from an EMBL/GenBank/DDBJ whole genome shotgun (WGS) entry which is preliminary data.</text>
</comment>
<organism evidence="1 2">
    <name type="scientific">Solanum commersonii</name>
    <name type="common">Commerson's wild potato</name>
    <name type="synonym">Commerson's nightshade</name>
    <dbReference type="NCBI Taxonomy" id="4109"/>
    <lineage>
        <taxon>Eukaryota</taxon>
        <taxon>Viridiplantae</taxon>
        <taxon>Streptophyta</taxon>
        <taxon>Embryophyta</taxon>
        <taxon>Tracheophyta</taxon>
        <taxon>Spermatophyta</taxon>
        <taxon>Magnoliopsida</taxon>
        <taxon>eudicotyledons</taxon>
        <taxon>Gunneridae</taxon>
        <taxon>Pentapetalae</taxon>
        <taxon>asterids</taxon>
        <taxon>lamiids</taxon>
        <taxon>Solanales</taxon>
        <taxon>Solanaceae</taxon>
        <taxon>Solanoideae</taxon>
        <taxon>Solaneae</taxon>
        <taxon>Solanum</taxon>
    </lineage>
</organism>
<reference evidence="1 2" key="1">
    <citation type="submission" date="2020-09" db="EMBL/GenBank/DDBJ databases">
        <title>De no assembly of potato wild relative species, Solanum commersonii.</title>
        <authorList>
            <person name="Cho K."/>
        </authorList>
    </citation>
    <scope>NUCLEOTIDE SEQUENCE [LARGE SCALE GENOMIC DNA]</scope>
    <source>
        <strain evidence="1">LZ3.2</strain>
        <tissue evidence="1">Leaf</tissue>
    </source>
</reference>